<feature type="compositionally biased region" description="Low complexity" evidence="1">
    <location>
        <begin position="192"/>
        <end position="202"/>
    </location>
</feature>
<feature type="compositionally biased region" description="Low complexity" evidence="1">
    <location>
        <begin position="77"/>
        <end position="91"/>
    </location>
</feature>
<dbReference type="OrthoDB" id="5396252at2759"/>
<organism evidence="2 3">
    <name type="scientific">Clonostachys solani</name>
    <dbReference type="NCBI Taxonomy" id="160281"/>
    <lineage>
        <taxon>Eukaryota</taxon>
        <taxon>Fungi</taxon>
        <taxon>Dikarya</taxon>
        <taxon>Ascomycota</taxon>
        <taxon>Pezizomycotina</taxon>
        <taxon>Sordariomycetes</taxon>
        <taxon>Hypocreomycetidae</taxon>
        <taxon>Hypocreales</taxon>
        <taxon>Bionectriaceae</taxon>
        <taxon>Clonostachys</taxon>
    </lineage>
</organism>
<sequence>MPRFSTAFYRRKSTADDLTAVQPSPESPSFRVLERHPSPPPRAFDGGARMARTSGVPMHKPSPSELDVEDNIFAGLNNNRANRGSGSGASNTTKATSTDNSSRHSNASTAPSSADMANTQDDRGGKRKPAAQETMPRPLTKSSTSSFLDRAGRTFSFGIKNKHHTPPPKQEDVPPLPTFQREDEYGRARAMTASTTSTATPPKLEEESNFDLGGDFGSMFSKFDKRASVATLRMDGKQNPSPSPTKQRPQQPGPVPPPLDIGATKGPVDSAPPSWNSQNSYQSRETLMSPPRAAQYDQPPPVPRHQPSFEYRSVKSPGSPMEDEDARLLADSVAAGKFLTTEIPEHAAVDRYRRDEDDFTVMGRGQVASDFSREDNMFAGTSSQFSRSTIREAPRPANASSDNPNSRVMTPAEFERYRRDKEREGLEKAAYGEPADDDDDEDPINYDDEEDEDDKLKQQAKQRRNQQAQMTAYRQRNMKTTGELAATTPISPGRPTLGTSLSAPHLAPNKTPSPEPGHAIDEDEDEDVPLAILQAHGFPNKGRAPSRLTSYGSNPNLRASVMLQPGRPASVVGEPASQSSKRFSTLPAFARNLPQDPFVGAGIARPAVRESMSFGIGSPQPPPQQSPPMHPGGLIGVIATEERNRAMRRGSPNLESQRAHFGGGMDPMMFNGGMRMPPQQQPPQNATHLTVQDQAQLQMSQQMSSFLQMQMQFMQMMAGQQQNGSPQMLQQMSPQMLQQMSPPMMQQQMMGSPPGQQQPYGGFAGSQSVADFQSGQSFGGSPPLTQPRRMDASMRTMSMIQPSSSSFMQPAFGNGMGPGAGYSPSIAPSERSNIGLPGRYRPVSQAGSLTGQNFMHQRTQSMSGATALSSFATPDDSKVVPTVKLVSEAKNSNNHSDDEDDEEGWAAMKAKREQKKSRWRLKKGSTDLF</sequence>
<feature type="compositionally biased region" description="Polar residues" evidence="1">
    <location>
        <begin position="398"/>
        <end position="408"/>
    </location>
</feature>
<reference evidence="2 3" key="2">
    <citation type="submission" date="2021-10" db="EMBL/GenBank/DDBJ databases">
        <authorList>
            <person name="Piombo E."/>
        </authorList>
    </citation>
    <scope>NUCLEOTIDE SEQUENCE [LARGE SCALE GENOMIC DNA]</scope>
</reference>
<feature type="compositionally biased region" description="Basic and acidic residues" evidence="1">
    <location>
        <begin position="413"/>
        <end position="427"/>
    </location>
</feature>
<feature type="compositionally biased region" description="Polar residues" evidence="1">
    <location>
        <begin position="273"/>
        <end position="286"/>
    </location>
</feature>
<dbReference type="EMBL" id="CABFOC020000097">
    <property type="protein sequence ID" value="CAH0059692.1"/>
    <property type="molecule type" value="Genomic_DNA"/>
</dbReference>
<dbReference type="AlphaFoldDB" id="A0A9P0ERL6"/>
<protein>
    <submittedName>
        <fullName evidence="2">Uncharacterized protein</fullName>
    </submittedName>
</protein>
<accession>A0A9P0ERL6</accession>
<keyword evidence="3" id="KW-1185">Reference proteome</keyword>
<feature type="compositionally biased region" description="Acidic residues" evidence="1">
    <location>
        <begin position="434"/>
        <end position="453"/>
    </location>
</feature>
<feature type="compositionally biased region" description="Polar residues" evidence="1">
    <location>
        <begin position="92"/>
        <end position="119"/>
    </location>
</feature>
<evidence type="ECO:0000313" key="3">
    <source>
        <dbReference type="Proteomes" id="UP000775872"/>
    </source>
</evidence>
<dbReference type="PANTHER" id="PTHR42068:SF1">
    <property type="entry name" value="YALI0B18964P"/>
    <property type="match status" value="1"/>
</dbReference>
<feature type="compositionally biased region" description="Basic residues" evidence="1">
    <location>
        <begin position="912"/>
        <end position="923"/>
    </location>
</feature>
<feature type="region of interest" description="Disordered" evidence="1">
    <location>
        <begin position="1"/>
        <end position="324"/>
    </location>
</feature>
<evidence type="ECO:0000313" key="2">
    <source>
        <dbReference type="EMBL" id="CAH0059692.1"/>
    </source>
</evidence>
<dbReference type="Proteomes" id="UP000775872">
    <property type="component" value="Unassembled WGS sequence"/>
</dbReference>
<proteinExistence type="predicted"/>
<reference evidence="3" key="1">
    <citation type="submission" date="2019-06" db="EMBL/GenBank/DDBJ databases">
        <authorList>
            <person name="Broberg M."/>
        </authorList>
    </citation>
    <scope>NUCLEOTIDE SEQUENCE [LARGE SCALE GENOMIC DNA]</scope>
</reference>
<evidence type="ECO:0000256" key="1">
    <source>
        <dbReference type="SAM" id="MobiDB-lite"/>
    </source>
</evidence>
<feature type="compositionally biased region" description="Polar residues" evidence="1">
    <location>
        <begin position="470"/>
        <end position="480"/>
    </location>
</feature>
<feature type="compositionally biased region" description="Polar residues" evidence="1">
    <location>
        <begin position="379"/>
        <end position="388"/>
    </location>
</feature>
<dbReference type="PANTHER" id="PTHR42068">
    <property type="entry name" value="YALI0B18964P"/>
    <property type="match status" value="1"/>
</dbReference>
<comment type="caution">
    <text evidence="2">The sequence shown here is derived from an EMBL/GenBank/DDBJ whole genome shotgun (WGS) entry which is preliminary data.</text>
</comment>
<name>A0A9P0ERL6_9HYPO</name>
<feature type="region of interest" description="Disordered" evidence="1">
    <location>
        <begin position="372"/>
        <end position="530"/>
    </location>
</feature>
<gene>
    <name evidence="2" type="ORF">CSOL1703_00011732</name>
</gene>
<feature type="region of interest" description="Disordered" evidence="1">
    <location>
        <begin position="887"/>
        <end position="929"/>
    </location>
</feature>